<dbReference type="Pfam" id="PF01261">
    <property type="entry name" value="AP_endonuc_2"/>
    <property type="match status" value="1"/>
</dbReference>
<name>A0A1I4TQH1_9GAMM</name>
<dbReference type="GO" id="GO:0016853">
    <property type="term" value="F:isomerase activity"/>
    <property type="evidence" value="ECO:0007669"/>
    <property type="project" value="UniProtKB-KW"/>
</dbReference>
<sequence length="273" mass="29666">METKRSFSLHHLTVLDAAPSELPGYAAQTGCSYIGIFCDLPGVKEAGYPVVSPGESEQQLQRALSEHGVSINNLELFQLRPETDVSSFNEVLAMGQRLGARQATVHMHDGDGARSVATFAKFCELAGGYGLDAALEFTSFSAVRTLDTALQIVRSANMSNGRIALDLLHFFRNGGNVEMLSAIAPHELGYVQVCDGLFEEPEDRYAEAVKDRMLPGDGEFPIAQVMARIPELVIVDVEVPQMRFKKLGATPAHRVRSAVKHTVKAIQPPGVDE</sequence>
<dbReference type="PANTHER" id="PTHR12110:SF48">
    <property type="entry name" value="BLL3656 PROTEIN"/>
    <property type="match status" value="1"/>
</dbReference>
<dbReference type="OrthoDB" id="9072761at2"/>
<proteinExistence type="predicted"/>
<evidence type="ECO:0000313" key="2">
    <source>
        <dbReference type="EMBL" id="SFM79012.1"/>
    </source>
</evidence>
<dbReference type="InterPro" id="IPR013022">
    <property type="entry name" value="Xyl_isomerase-like_TIM-brl"/>
</dbReference>
<dbReference type="Proteomes" id="UP000198519">
    <property type="component" value="Unassembled WGS sequence"/>
</dbReference>
<dbReference type="RefSeq" id="WP_092026876.1">
    <property type="nucleotide sequence ID" value="NZ_FOUE01000008.1"/>
</dbReference>
<evidence type="ECO:0000313" key="3">
    <source>
        <dbReference type="Proteomes" id="UP000198519"/>
    </source>
</evidence>
<dbReference type="InterPro" id="IPR036237">
    <property type="entry name" value="Xyl_isomerase-like_sf"/>
</dbReference>
<organism evidence="2 3">
    <name type="scientific">Marinobacter zhejiangensis</name>
    <dbReference type="NCBI Taxonomy" id="488535"/>
    <lineage>
        <taxon>Bacteria</taxon>
        <taxon>Pseudomonadati</taxon>
        <taxon>Pseudomonadota</taxon>
        <taxon>Gammaproteobacteria</taxon>
        <taxon>Pseudomonadales</taxon>
        <taxon>Marinobacteraceae</taxon>
        <taxon>Marinobacter</taxon>
    </lineage>
</organism>
<dbReference type="SUPFAM" id="SSF51658">
    <property type="entry name" value="Xylose isomerase-like"/>
    <property type="match status" value="1"/>
</dbReference>
<dbReference type="EMBL" id="FOUE01000008">
    <property type="protein sequence ID" value="SFM79012.1"/>
    <property type="molecule type" value="Genomic_DNA"/>
</dbReference>
<dbReference type="STRING" id="488535.SAMN04487963_3719"/>
<keyword evidence="3" id="KW-1185">Reference proteome</keyword>
<dbReference type="AlphaFoldDB" id="A0A1I4TQH1"/>
<dbReference type="PANTHER" id="PTHR12110">
    <property type="entry name" value="HYDROXYPYRUVATE ISOMERASE"/>
    <property type="match status" value="1"/>
</dbReference>
<accession>A0A1I4TQH1</accession>
<feature type="domain" description="Xylose isomerase-like TIM barrel" evidence="1">
    <location>
        <begin position="25"/>
        <end position="233"/>
    </location>
</feature>
<keyword evidence="2" id="KW-0413">Isomerase</keyword>
<dbReference type="Gene3D" id="3.20.20.150">
    <property type="entry name" value="Divalent-metal-dependent TIM barrel enzymes"/>
    <property type="match status" value="1"/>
</dbReference>
<reference evidence="3" key="1">
    <citation type="submission" date="2016-10" db="EMBL/GenBank/DDBJ databases">
        <authorList>
            <person name="Varghese N."/>
            <person name="Submissions S."/>
        </authorList>
    </citation>
    <scope>NUCLEOTIDE SEQUENCE [LARGE SCALE GENOMIC DNA]</scope>
    <source>
        <strain evidence="3">CGMCC 1.7061</strain>
    </source>
</reference>
<protein>
    <submittedName>
        <fullName evidence="2">Sugar phosphate isomerase/epimerase</fullName>
    </submittedName>
</protein>
<gene>
    <name evidence="2" type="ORF">SAMN04487963_3719</name>
</gene>
<evidence type="ECO:0000259" key="1">
    <source>
        <dbReference type="Pfam" id="PF01261"/>
    </source>
</evidence>
<dbReference type="InterPro" id="IPR050312">
    <property type="entry name" value="IolE/XylAMocC-like"/>
</dbReference>